<evidence type="ECO:0000259" key="2">
    <source>
        <dbReference type="PROSITE" id="PS50181"/>
    </source>
</evidence>
<dbReference type="AlphaFoldDB" id="A0A8K0UHB1"/>
<reference evidence="3" key="1">
    <citation type="journal article" date="2021" name="New Phytol.">
        <title>Evolutionary innovations through gain and loss of genes in the ectomycorrhizal Boletales.</title>
        <authorList>
            <person name="Wu G."/>
            <person name="Miyauchi S."/>
            <person name="Morin E."/>
            <person name="Kuo A."/>
            <person name="Drula E."/>
            <person name="Varga T."/>
            <person name="Kohler A."/>
            <person name="Feng B."/>
            <person name="Cao Y."/>
            <person name="Lipzen A."/>
            <person name="Daum C."/>
            <person name="Hundley H."/>
            <person name="Pangilinan J."/>
            <person name="Johnson J."/>
            <person name="Barry K."/>
            <person name="LaButti K."/>
            <person name="Ng V."/>
            <person name="Ahrendt S."/>
            <person name="Min B."/>
            <person name="Choi I.G."/>
            <person name="Park H."/>
            <person name="Plett J.M."/>
            <person name="Magnuson J."/>
            <person name="Spatafora J.W."/>
            <person name="Nagy L.G."/>
            <person name="Henrissat B."/>
            <person name="Grigoriev I.V."/>
            <person name="Yang Z.L."/>
            <person name="Xu J."/>
            <person name="Martin F.M."/>
        </authorList>
    </citation>
    <scope>NUCLEOTIDE SEQUENCE</scope>
    <source>
        <strain evidence="3">KKN 215</strain>
    </source>
</reference>
<feature type="compositionally biased region" description="Basic and acidic residues" evidence="1">
    <location>
        <begin position="1"/>
        <end position="11"/>
    </location>
</feature>
<dbReference type="EMBL" id="JAEVFJ010000035">
    <property type="protein sequence ID" value="KAH8091719.1"/>
    <property type="molecule type" value="Genomic_DNA"/>
</dbReference>
<dbReference type="Pfam" id="PF00646">
    <property type="entry name" value="F-box"/>
    <property type="match status" value="1"/>
</dbReference>
<dbReference type="Proteomes" id="UP000813824">
    <property type="component" value="Unassembled WGS sequence"/>
</dbReference>
<feature type="region of interest" description="Disordered" evidence="1">
    <location>
        <begin position="1"/>
        <end position="80"/>
    </location>
</feature>
<protein>
    <recommendedName>
        <fullName evidence="2">F-box domain-containing protein</fullName>
    </recommendedName>
</protein>
<comment type="caution">
    <text evidence="3">The sequence shown here is derived from an EMBL/GenBank/DDBJ whole genome shotgun (WGS) entry which is preliminary data.</text>
</comment>
<evidence type="ECO:0000256" key="1">
    <source>
        <dbReference type="SAM" id="MobiDB-lite"/>
    </source>
</evidence>
<accession>A0A8K0UHB1</accession>
<keyword evidence="4" id="KW-1185">Reference proteome</keyword>
<feature type="compositionally biased region" description="Polar residues" evidence="1">
    <location>
        <begin position="54"/>
        <end position="75"/>
    </location>
</feature>
<dbReference type="CDD" id="cd09917">
    <property type="entry name" value="F-box_SF"/>
    <property type="match status" value="1"/>
</dbReference>
<dbReference type="SUPFAM" id="SSF81383">
    <property type="entry name" value="F-box domain"/>
    <property type="match status" value="1"/>
</dbReference>
<feature type="compositionally biased region" description="Acidic residues" evidence="1">
    <location>
        <begin position="22"/>
        <end position="36"/>
    </location>
</feature>
<name>A0A8K0UHB1_9AGAR</name>
<sequence length="710" mass="82014">MMREAELREDSAEFYSDSQQIPEDEEVDDEEDDANDTDYNPANAGGRKRRRTQAKSTSGRKGTQTSRSEGQNTASVARKGKKSLSLLPTMPLDILFEIFSLLMPKDILSLSRTSKNFRQTLLARNATTVWKTARQRFLAPPCPSWMSEPAWTALLFENVCQSCGAKNVHNVDFLILRRACAGCKKSFLVVRSRLPKLFDGISHTMLAMVPFTDVGGWTHGRGTSSQYFWRSDVEAMVQQYAAHQDAIHSGKPDALQKFENFRNEQIERVDYIQKHAPNWAKWITEAQMQKYKDAAVVQEMRIQQIKDRFKQLGYDDNDLTFLDGSSESRNRSEITDKAWKRIRARYEPTAEEYRTDRLSREAAKIRFARVDIIQQRYMEFKKSIPPTQWKYLPRTLTVTLLQPFMDVITRDPSEELKLEEYDALFVQLPGLLNDWSEERQAELTKSMVDANVVHNPTQLDSPSSNQLSLARTVFRCSSPYYMCERDPYLFGWDDIAVHHCMHDNYINFWGVIGTYTHAHRYGLSLTFPVEMKGYKLVYDPSVVKIAEKVVAWSGLDPMTATTEQVHEKLRQTRFDCKKCPSFEEQGVLYRFGYNWRRLVGHLAENYNHNPDAEFSAISPEATAEIQQCEDVQMQSVWDQRGWACVHCTVHAETLGTRYAVLQHVTDVHGIAHPLEEVDFVRVKDLRPYSGTRDIRFRVQAPESTEVQQHE</sequence>
<proteinExistence type="predicted"/>
<organism evidence="3 4">
    <name type="scientific">Cristinia sonorae</name>
    <dbReference type="NCBI Taxonomy" id="1940300"/>
    <lineage>
        <taxon>Eukaryota</taxon>
        <taxon>Fungi</taxon>
        <taxon>Dikarya</taxon>
        <taxon>Basidiomycota</taxon>
        <taxon>Agaricomycotina</taxon>
        <taxon>Agaricomycetes</taxon>
        <taxon>Agaricomycetidae</taxon>
        <taxon>Agaricales</taxon>
        <taxon>Pleurotineae</taxon>
        <taxon>Stephanosporaceae</taxon>
        <taxon>Cristinia</taxon>
    </lineage>
</organism>
<dbReference type="OrthoDB" id="2322499at2759"/>
<evidence type="ECO:0000313" key="3">
    <source>
        <dbReference type="EMBL" id="KAH8091719.1"/>
    </source>
</evidence>
<gene>
    <name evidence="3" type="ORF">BXZ70DRAFT_952980</name>
</gene>
<feature type="domain" description="F-box" evidence="2">
    <location>
        <begin position="84"/>
        <end position="133"/>
    </location>
</feature>
<dbReference type="InterPro" id="IPR036047">
    <property type="entry name" value="F-box-like_dom_sf"/>
</dbReference>
<dbReference type="Gene3D" id="1.20.1280.50">
    <property type="match status" value="1"/>
</dbReference>
<dbReference type="PROSITE" id="PS50181">
    <property type="entry name" value="FBOX"/>
    <property type="match status" value="1"/>
</dbReference>
<dbReference type="SMART" id="SM00256">
    <property type="entry name" value="FBOX"/>
    <property type="match status" value="1"/>
</dbReference>
<evidence type="ECO:0000313" key="4">
    <source>
        <dbReference type="Proteomes" id="UP000813824"/>
    </source>
</evidence>
<dbReference type="InterPro" id="IPR001810">
    <property type="entry name" value="F-box_dom"/>
</dbReference>